<dbReference type="InterPro" id="IPR001054">
    <property type="entry name" value="A/G_cyclase"/>
</dbReference>
<keyword evidence="2" id="KW-0067">ATP-binding</keyword>
<keyword evidence="1" id="KW-0547">Nucleotide-binding</keyword>
<dbReference type="CDD" id="cd07302">
    <property type="entry name" value="CHD"/>
    <property type="match status" value="1"/>
</dbReference>
<reference evidence="6" key="1">
    <citation type="journal article" date="2019" name="Int. J. Syst. Evol. Microbiol.">
        <title>The Global Catalogue of Microorganisms (GCM) 10K type strain sequencing project: providing services to taxonomists for standard genome sequencing and annotation.</title>
        <authorList>
            <consortium name="The Broad Institute Genomics Platform"/>
            <consortium name="The Broad Institute Genome Sequencing Center for Infectious Disease"/>
            <person name="Wu L."/>
            <person name="Ma J."/>
        </authorList>
    </citation>
    <scope>NUCLEOTIDE SEQUENCE [LARGE SCALE GENOMIC DNA]</scope>
    <source>
        <strain evidence="6">NBRC 101365</strain>
    </source>
</reference>
<feature type="domain" description="Guanylate cyclase" evidence="4">
    <location>
        <begin position="27"/>
        <end position="155"/>
    </location>
</feature>
<keyword evidence="6" id="KW-1185">Reference proteome</keyword>
<dbReference type="InterPro" id="IPR011990">
    <property type="entry name" value="TPR-like_helical_dom_sf"/>
</dbReference>
<evidence type="ECO:0000256" key="2">
    <source>
        <dbReference type="ARBA" id="ARBA00022840"/>
    </source>
</evidence>
<accession>A0ABQ6CLE1</accession>
<dbReference type="Proteomes" id="UP001156882">
    <property type="component" value="Unassembled WGS sequence"/>
</dbReference>
<organism evidence="5 6">
    <name type="scientific">Labrys miyagiensis</name>
    <dbReference type="NCBI Taxonomy" id="346912"/>
    <lineage>
        <taxon>Bacteria</taxon>
        <taxon>Pseudomonadati</taxon>
        <taxon>Pseudomonadota</taxon>
        <taxon>Alphaproteobacteria</taxon>
        <taxon>Hyphomicrobiales</taxon>
        <taxon>Xanthobacteraceae</taxon>
        <taxon>Labrys</taxon>
    </lineage>
</organism>
<sequence length="1047" mass="113650">MLEVGAEGGLGVRHEQSVPQSERRQATVLFCDLSDYTVLTAERDPEDTHAILQRFFEAVDTVMAKFGGVVERHIGDNVMGVFGAPLAHDDDPYRAVLAAEEIHRAIASIGEEIGIALSVHIGIASGTVMASHTGSSLKAAYAVVGSVVNLAARIQGLAKAGQTLVSQSVQEATRGMIELEPLGDVSLKGFDIRVPIWRVVGKRRDRDTEWGMPLIGRRGEIRLIGSLLAEAQESGQGKTIYIRGEAGIGKTHLISAAGDLAIRQNFSYHRALILDFGVGQGRDAPRTLIASLINLSPGSSDDDRTAAASRAIEEGLVAPGNAIFLNDMLDIPQTPELQALYTTMDDAARIKGRRQLALDLFRAASQRRPLFLVVEDLHWADQTTLDTMAALAELSQRVCLILAMTSRIDGDPLDGAWRGRVHNSITTIDLGPLRPEEAAVFAEQLRIANSRLVQRCVERAGGNPLFLQQLLRSSEESAVLEDIPATIQSLVLSRMDRLGASDKSALQAAAVAGQRFSLELVRALIGDQAYSPSNLIGHQMVQPEGDELLFSHALVRDGVYSSLTHERRRLLHRASAEFYRRKDPILYAEHLEQAGAAEAAGAYAEAAISEASGYRFDTALALAERGKAIAKAAADCFVLDALLGDYLRETGRASESLEAWQAALPNAPNSADRCRALIGIAAAHRILSRYEPALSALAEAQLLAQGEEQALERAQIHYYRGNIRFAQGDADKCLSEHQNALAAANSLANPEWTARAWSGLGDAHYTSRRMQTALNAFQNCVSICDQHGFGRVALANRIMIGHCLSYLQRTDESLEIIDNAGKIAVLAGNPHAEMFAIQSLVTVLVETGRAKDAREYFKPALSKAQKLGARRYEANILAKGAEVLLLQGEHDEALKSAKESVAICREVGMGFTGAYALAVLAKASNDLSVRSSALLEGEEVLRQASTGHNRIWFYRVASDVYIEERNWDQADRCANELEAATIDEPLPLVNFLKSRIRVLCKAGRGEHTRDVGHQISRLLEQGVACRHDDWLPALYKASAALESGIQA</sequence>
<dbReference type="Gene3D" id="1.25.40.10">
    <property type="entry name" value="Tetratricopeptide repeat domain"/>
    <property type="match status" value="2"/>
</dbReference>
<evidence type="ECO:0000313" key="6">
    <source>
        <dbReference type="Proteomes" id="UP001156882"/>
    </source>
</evidence>
<proteinExistence type="predicted"/>
<name>A0ABQ6CLE1_9HYPH</name>
<protein>
    <recommendedName>
        <fullName evidence="4">Guanylate cyclase domain-containing protein</fullName>
    </recommendedName>
</protein>
<dbReference type="Pfam" id="PF00211">
    <property type="entry name" value="Guanylate_cyc"/>
    <property type="match status" value="1"/>
</dbReference>
<dbReference type="PROSITE" id="PS50125">
    <property type="entry name" value="GUANYLATE_CYCLASE_2"/>
    <property type="match status" value="1"/>
</dbReference>
<dbReference type="Pfam" id="PF13191">
    <property type="entry name" value="AAA_16"/>
    <property type="match status" value="1"/>
</dbReference>
<evidence type="ECO:0000313" key="5">
    <source>
        <dbReference type="EMBL" id="GLS20584.1"/>
    </source>
</evidence>
<dbReference type="SMART" id="SM00044">
    <property type="entry name" value="CYCc"/>
    <property type="match status" value="1"/>
</dbReference>
<dbReference type="InterPro" id="IPR019734">
    <property type="entry name" value="TPR_rpt"/>
</dbReference>
<dbReference type="PANTHER" id="PTHR16305:SF28">
    <property type="entry name" value="GUANYLATE CYCLASE DOMAIN-CONTAINING PROTEIN"/>
    <property type="match status" value="1"/>
</dbReference>
<dbReference type="SUPFAM" id="SSF52540">
    <property type="entry name" value="P-loop containing nucleoside triphosphate hydrolases"/>
    <property type="match status" value="1"/>
</dbReference>
<gene>
    <name evidence="5" type="ORF">GCM10007874_36010</name>
</gene>
<dbReference type="PANTHER" id="PTHR16305">
    <property type="entry name" value="TESTICULAR SOLUBLE ADENYLYL CYCLASE"/>
    <property type="match status" value="1"/>
</dbReference>
<dbReference type="SUPFAM" id="SSF48452">
    <property type="entry name" value="TPR-like"/>
    <property type="match status" value="2"/>
</dbReference>
<dbReference type="Gene3D" id="3.30.70.1230">
    <property type="entry name" value="Nucleotide cyclase"/>
    <property type="match status" value="1"/>
</dbReference>
<dbReference type="SUPFAM" id="SSF55073">
    <property type="entry name" value="Nucleotide cyclase"/>
    <property type="match status" value="1"/>
</dbReference>
<evidence type="ECO:0000256" key="3">
    <source>
        <dbReference type="PROSITE-ProRule" id="PRU00339"/>
    </source>
</evidence>
<evidence type="ECO:0000256" key="1">
    <source>
        <dbReference type="ARBA" id="ARBA00022741"/>
    </source>
</evidence>
<dbReference type="SMART" id="SM00028">
    <property type="entry name" value="TPR"/>
    <property type="match status" value="4"/>
</dbReference>
<dbReference type="InterPro" id="IPR029787">
    <property type="entry name" value="Nucleotide_cyclase"/>
</dbReference>
<feature type="repeat" description="TPR" evidence="3">
    <location>
        <begin position="754"/>
        <end position="787"/>
    </location>
</feature>
<dbReference type="Pfam" id="PF13424">
    <property type="entry name" value="TPR_12"/>
    <property type="match status" value="2"/>
</dbReference>
<keyword evidence="3" id="KW-0802">TPR repeat</keyword>
<dbReference type="EMBL" id="BSPC01000031">
    <property type="protein sequence ID" value="GLS20584.1"/>
    <property type="molecule type" value="Genomic_DNA"/>
</dbReference>
<dbReference type="Gene3D" id="3.40.50.300">
    <property type="entry name" value="P-loop containing nucleotide triphosphate hydrolases"/>
    <property type="match status" value="1"/>
</dbReference>
<evidence type="ECO:0000259" key="4">
    <source>
        <dbReference type="PROSITE" id="PS50125"/>
    </source>
</evidence>
<comment type="caution">
    <text evidence="5">The sequence shown here is derived from an EMBL/GenBank/DDBJ whole genome shotgun (WGS) entry which is preliminary data.</text>
</comment>
<dbReference type="PROSITE" id="PS50005">
    <property type="entry name" value="TPR"/>
    <property type="match status" value="1"/>
</dbReference>
<dbReference type="InterPro" id="IPR027417">
    <property type="entry name" value="P-loop_NTPase"/>
</dbReference>
<dbReference type="InterPro" id="IPR041664">
    <property type="entry name" value="AAA_16"/>
</dbReference>